<dbReference type="EMBL" id="OZ034836">
    <property type="protein sequence ID" value="CAL1678105.1"/>
    <property type="molecule type" value="Genomic_DNA"/>
</dbReference>
<sequence length="78" mass="8564">MNAVKKGKPKVNLPGKRGYVGTMPFTLFVNTEKAETERISLKSGSQCSVARGRWIPSVVTRAARASVPLFSWRISEAL</sequence>
<proteinExistence type="predicted"/>
<dbReference type="AlphaFoldDB" id="A0AAV2NEH0"/>
<gene>
    <name evidence="1" type="ORF">LPLAT_LOCUS3999</name>
</gene>
<dbReference type="Proteomes" id="UP001497644">
    <property type="component" value="Chromosome 13"/>
</dbReference>
<evidence type="ECO:0000313" key="1">
    <source>
        <dbReference type="EMBL" id="CAL1678105.1"/>
    </source>
</evidence>
<accession>A0AAV2NEH0</accession>
<keyword evidence="2" id="KW-1185">Reference proteome</keyword>
<reference evidence="1" key="1">
    <citation type="submission" date="2024-04" db="EMBL/GenBank/DDBJ databases">
        <authorList>
            <consortium name="Molecular Ecology Group"/>
        </authorList>
    </citation>
    <scope>NUCLEOTIDE SEQUENCE</scope>
</reference>
<protein>
    <submittedName>
        <fullName evidence="1">Uncharacterized protein</fullName>
    </submittedName>
</protein>
<evidence type="ECO:0000313" key="2">
    <source>
        <dbReference type="Proteomes" id="UP001497644"/>
    </source>
</evidence>
<organism evidence="1 2">
    <name type="scientific">Lasius platythorax</name>
    <dbReference type="NCBI Taxonomy" id="488582"/>
    <lineage>
        <taxon>Eukaryota</taxon>
        <taxon>Metazoa</taxon>
        <taxon>Ecdysozoa</taxon>
        <taxon>Arthropoda</taxon>
        <taxon>Hexapoda</taxon>
        <taxon>Insecta</taxon>
        <taxon>Pterygota</taxon>
        <taxon>Neoptera</taxon>
        <taxon>Endopterygota</taxon>
        <taxon>Hymenoptera</taxon>
        <taxon>Apocrita</taxon>
        <taxon>Aculeata</taxon>
        <taxon>Formicoidea</taxon>
        <taxon>Formicidae</taxon>
        <taxon>Formicinae</taxon>
        <taxon>Lasius</taxon>
        <taxon>Lasius</taxon>
    </lineage>
</organism>
<name>A0AAV2NEH0_9HYME</name>